<evidence type="ECO:0000256" key="2">
    <source>
        <dbReference type="SAM" id="MobiDB-lite"/>
    </source>
</evidence>
<dbReference type="Pfam" id="PF15369">
    <property type="entry name" value="KIAA1328"/>
    <property type="match status" value="2"/>
</dbReference>
<protein>
    <submittedName>
        <fullName evidence="3">Protein hinderin</fullName>
    </submittedName>
</protein>
<dbReference type="InterPro" id="IPR032736">
    <property type="entry name" value="Hinderin"/>
</dbReference>
<dbReference type="AlphaFoldDB" id="A0AA47P2S7"/>
<feature type="compositionally biased region" description="Basic and acidic residues" evidence="2">
    <location>
        <begin position="178"/>
        <end position="199"/>
    </location>
</feature>
<gene>
    <name evidence="3" type="ORF">N1851_011231</name>
</gene>
<feature type="region of interest" description="Disordered" evidence="2">
    <location>
        <begin position="371"/>
        <end position="403"/>
    </location>
</feature>
<keyword evidence="1" id="KW-0175">Coiled coil</keyword>
<sequence>MLMMLTGLLEVLQVGYKGLIHVHVLLSCPEPVVPASEEEQSVVLVPGEWDRCPFLKKVFHCSVYNHLLTLYLHIFTCVVSPSGVSRGTKLQFPQWPGVARSSGKVAGMRGKPAGKIKGTEVEKSRLQSAPSLTLKAPDLLHPSAAAPATHHTTSAYAETVTPWSQTNTTRNQTSLKDLCPEDKRLSEEKDESAQRLRDEQETFESKIQQLEQQNVLIVQERESLQQQYRECQELLGLYQRYLSQQQEKLNQSIAQLHSKVSASEAGTGRTASTLDGSRPGPDPGPEGRPGNRRRDSGGKRAAKACGRQTSFSDPTSLDSSSGESGPVRVCAKQRTARRGCEHCLSNGARRTKPRRTREEDPFLVNGDRSCCGPQDCTRPSGAEAAGPQGGPAALTDPLLGPEDWEEKRHQLFLQKLQLEAEKERLRARLAEQEERLARQGQQLRQSRLDYSRFQHATQVEPASSITGSGAPLSERPSDRHLFFGECEAPPQTSADSLEKQLPPLDALRYSRQDMATSPVTAVASVPEPTPAAALTLKSPEDG</sequence>
<evidence type="ECO:0000313" key="4">
    <source>
        <dbReference type="Proteomes" id="UP001174136"/>
    </source>
</evidence>
<name>A0AA47P2S7_MERPO</name>
<dbReference type="EMBL" id="JAOPHQ010002024">
    <property type="protein sequence ID" value="KAK0148426.1"/>
    <property type="molecule type" value="Genomic_DNA"/>
</dbReference>
<feature type="region of interest" description="Disordered" evidence="2">
    <location>
        <begin position="260"/>
        <end position="330"/>
    </location>
</feature>
<feature type="compositionally biased region" description="Polar residues" evidence="2">
    <location>
        <begin position="161"/>
        <end position="175"/>
    </location>
</feature>
<comment type="caution">
    <text evidence="3">The sequence shown here is derived from an EMBL/GenBank/DDBJ whole genome shotgun (WGS) entry which is preliminary data.</text>
</comment>
<feature type="compositionally biased region" description="Low complexity" evidence="2">
    <location>
        <begin position="379"/>
        <end position="393"/>
    </location>
</feature>
<feature type="region of interest" description="Disordered" evidence="2">
    <location>
        <begin position="157"/>
        <end position="199"/>
    </location>
</feature>
<organism evidence="3 4">
    <name type="scientific">Merluccius polli</name>
    <name type="common">Benguela hake</name>
    <name type="synonym">Merluccius cadenati</name>
    <dbReference type="NCBI Taxonomy" id="89951"/>
    <lineage>
        <taxon>Eukaryota</taxon>
        <taxon>Metazoa</taxon>
        <taxon>Chordata</taxon>
        <taxon>Craniata</taxon>
        <taxon>Vertebrata</taxon>
        <taxon>Euteleostomi</taxon>
        <taxon>Actinopterygii</taxon>
        <taxon>Neopterygii</taxon>
        <taxon>Teleostei</taxon>
        <taxon>Neoteleostei</taxon>
        <taxon>Acanthomorphata</taxon>
        <taxon>Zeiogadaria</taxon>
        <taxon>Gadariae</taxon>
        <taxon>Gadiformes</taxon>
        <taxon>Gadoidei</taxon>
        <taxon>Merlucciidae</taxon>
        <taxon>Merluccius</taxon>
    </lineage>
</organism>
<feature type="region of interest" description="Disordered" evidence="2">
    <location>
        <begin position="457"/>
        <end position="478"/>
    </location>
</feature>
<dbReference type="Proteomes" id="UP001174136">
    <property type="component" value="Unassembled WGS sequence"/>
</dbReference>
<evidence type="ECO:0000313" key="3">
    <source>
        <dbReference type="EMBL" id="KAK0148426.1"/>
    </source>
</evidence>
<feature type="coiled-coil region" evidence="1">
    <location>
        <begin position="408"/>
        <end position="449"/>
    </location>
</feature>
<accession>A0AA47P2S7</accession>
<reference evidence="3" key="1">
    <citation type="journal article" date="2023" name="Front. Mar. Sci.">
        <title>A new Merluccius polli reference genome to investigate the effects of global change in West African waters.</title>
        <authorList>
            <person name="Mateo J.L."/>
            <person name="Blanco-Fernandez C."/>
            <person name="Garcia-Vazquez E."/>
            <person name="Machado-Schiaffino G."/>
        </authorList>
    </citation>
    <scope>NUCLEOTIDE SEQUENCE</scope>
    <source>
        <strain evidence="3">C29</strain>
        <tissue evidence="3">Fin</tissue>
    </source>
</reference>
<feature type="compositionally biased region" description="Low complexity" evidence="2">
    <location>
        <begin position="309"/>
        <end position="326"/>
    </location>
</feature>
<keyword evidence="4" id="KW-1185">Reference proteome</keyword>
<dbReference type="PANTHER" id="PTHR28375">
    <property type="entry name" value="PROTEIN HINDERIN"/>
    <property type="match status" value="1"/>
</dbReference>
<feature type="compositionally biased region" description="Polar residues" evidence="2">
    <location>
        <begin position="457"/>
        <end position="467"/>
    </location>
</feature>
<feature type="region of interest" description="Disordered" evidence="2">
    <location>
        <begin position="101"/>
        <end position="128"/>
    </location>
</feature>
<dbReference type="PANTHER" id="PTHR28375:SF1">
    <property type="entry name" value="PROTEIN HINDERIN"/>
    <property type="match status" value="1"/>
</dbReference>
<proteinExistence type="predicted"/>
<evidence type="ECO:0000256" key="1">
    <source>
        <dbReference type="SAM" id="Coils"/>
    </source>
</evidence>